<name>A0A0K2U811_LEPSM</name>
<accession>A0A0K2U811</accession>
<organism evidence="1">
    <name type="scientific">Lepeophtheirus salmonis</name>
    <name type="common">Salmon louse</name>
    <name type="synonym">Caligus salmonis</name>
    <dbReference type="NCBI Taxonomy" id="72036"/>
    <lineage>
        <taxon>Eukaryota</taxon>
        <taxon>Metazoa</taxon>
        <taxon>Ecdysozoa</taxon>
        <taxon>Arthropoda</taxon>
        <taxon>Crustacea</taxon>
        <taxon>Multicrustacea</taxon>
        <taxon>Hexanauplia</taxon>
        <taxon>Copepoda</taxon>
        <taxon>Siphonostomatoida</taxon>
        <taxon>Caligidae</taxon>
        <taxon>Lepeophtheirus</taxon>
    </lineage>
</organism>
<evidence type="ECO:0000313" key="1">
    <source>
        <dbReference type="EMBL" id="CDW34394.1"/>
    </source>
</evidence>
<sequence>MHQLAQKECIWRMKDKKIWSMQKRPFCQHKISMTNSLRNHCPLGSGCLKLQKLHLSK</sequence>
<protein>
    <submittedName>
        <fullName evidence="1">Uncharacterized protein</fullName>
    </submittedName>
</protein>
<proteinExistence type="predicted"/>
<dbReference type="AlphaFoldDB" id="A0A0K2U811"/>
<dbReference type="EMBL" id="HACA01017033">
    <property type="protein sequence ID" value="CDW34394.1"/>
    <property type="molecule type" value="Transcribed_RNA"/>
</dbReference>
<reference evidence="1" key="1">
    <citation type="submission" date="2014-05" db="EMBL/GenBank/DDBJ databases">
        <authorList>
            <person name="Chronopoulou M."/>
        </authorList>
    </citation>
    <scope>NUCLEOTIDE SEQUENCE</scope>
    <source>
        <tissue evidence="1">Whole organism</tissue>
    </source>
</reference>